<accession>A0A1I1DQQ6</accession>
<dbReference type="RefSeq" id="WP_091978574.1">
    <property type="nucleotide sequence ID" value="NZ_FOLO01000001.1"/>
</dbReference>
<reference evidence="1 2" key="1">
    <citation type="submission" date="2016-10" db="EMBL/GenBank/DDBJ databases">
        <authorList>
            <person name="de Groot N.N."/>
        </authorList>
    </citation>
    <scope>NUCLEOTIDE SEQUENCE [LARGE SCALE GENOMIC DNA]</scope>
    <source>
        <strain evidence="1 2">DSM 6059</strain>
    </source>
</reference>
<gene>
    <name evidence="1" type="ORF">SAMN02745724_00002</name>
</gene>
<dbReference type="OrthoDB" id="9151209at2"/>
<sequence length="85" mass="9717">MIPVVISNDVKGKKQEKQDVAFYEHAMSLSISGDYFSLLNYVKGIQAIEEKLFIRQFEYKVLEYPKAELNLVIATVSADEKFIAL</sequence>
<dbReference type="Proteomes" id="UP000198862">
    <property type="component" value="Unassembled WGS sequence"/>
</dbReference>
<evidence type="ECO:0000313" key="1">
    <source>
        <dbReference type="EMBL" id="SFB77164.1"/>
    </source>
</evidence>
<dbReference type="STRING" id="1123010.SAMN02745724_00002"/>
<proteinExistence type="predicted"/>
<dbReference type="EMBL" id="FOLO01000001">
    <property type="protein sequence ID" value="SFB77164.1"/>
    <property type="molecule type" value="Genomic_DNA"/>
</dbReference>
<protein>
    <submittedName>
        <fullName evidence="1">MSHA biogenesis protein MshJ</fullName>
    </submittedName>
</protein>
<evidence type="ECO:0000313" key="2">
    <source>
        <dbReference type="Proteomes" id="UP000198862"/>
    </source>
</evidence>
<name>A0A1I1DQQ6_9GAMM</name>
<keyword evidence="2" id="KW-1185">Reference proteome</keyword>
<organism evidence="1 2">
    <name type="scientific">Pseudoalteromonas denitrificans DSM 6059</name>
    <dbReference type="NCBI Taxonomy" id="1123010"/>
    <lineage>
        <taxon>Bacteria</taxon>
        <taxon>Pseudomonadati</taxon>
        <taxon>Pseudomonadota</taxon>
        <taxon>Gammaproteobacteria</taxon>
        <taxon>Alteromonadales</taxon>
        <taxon>Pseudoalteromonadaceae</taxon>
        <taxon>Pseudoalteromonas</taxon>
    </lineage>
</organism>
<dbReference type="AlphaFoldDB" id="A0A1I1DQQ6"/>